<dbReference type="Proteomes" id="UP001300871">
    <property type="component" value="Unassembled WGS sequence"/>
</dbReference>
<reference evidence="1" key="1">
    <citation type="submission" date="2023-01" db="EMBL/GenBank/DDBJ databases">
        <title>Human gut microbiome strain richness.</title>
        <authorList>
            <person name="Chen-Liaw A."/>
        </authorList>
    </citation>
    <scope>NUCLEOTIDE SEQUENCE</scope>
    <source>
        <strain evidence="1">B1_m1001713B170214d0_201011</strain>
    </source>
</reference>
<evidence type="ECO:0000313" key="1">
    <source>
        <dbReference type="EMBL" id="MDB1999659.1"/>
    </source>
</evidence>
<dbReference type="RefSeq" id="WP_150028427.1">
    <property type="nucleotide sequence ID" value="NZ_CACRUA010000016.1"/>
</dbReference>
<protein>
    <submittedName>
        <fullName evidence="1">L-2-amino-thiazoline-4-carboxylic acid hydrolase</fullName>
    </submittedName>
</protein>
<proteinExistence type="predicted"/>
<sequence length="162" mass="19303">MDKEWEYDVQLMSRRLATLYYYMVNAMLEELTEEQTERIIKNAIKGYGHYWGEFCKEKVLACSLPLTPNHYDLGKDLPSRGLSVGCDLINNDCELRQEYKECMFARVWKEFGFERWGRLYCYVDYAKFEAYNPELSVVHEKNELDGDNCCILHVSRRSHIRN</sequence>
<organism evidence="1 2">
    <name type="scientific">Clostridium symbiosum</name>
    <name type="common">Bacteroides symbiosus</name>
    <dbReference type="NCBI Taxonomy" id="1512"/>
    <lineage>
        <taxon>Bacteria</taxon>
        <taxon>Bacillati</taxon>
        <taxon>Bacillota</taxon>
        <taxon>Clostridia</taxon>
        <taxon>Lachnospirales</taxon>
        <taxon>Lachnospiraceae</taxon>
        <taxon>Otoolea</taxon>
    </lineage>
</organism>
<dbReference type="Pfam" id="PF14196">
    <property type="entry name" value="ATC_hydrolase"/>
    <property type="match status" value="1"/>
</dbReference>
<dbReference type="InterPro" id="IPR026002">
    <property type="entry name" value="ATC_hydrolase-like"/>
</dbReference>
<comment type="caution">
    <text evidence="1">The sequence shown here is derived from an EMBL/GenBank/DDBJ whole genome shotgun (WGS) entry which is preliminary data.</text>
</comment>
<name>A0AAW6AS45_CLOSY</name>
<dbReference type="GeneID" id="57970941"/>
<evidence type="ECO:0000313" key="2">
    <source>
        <dbReference type="Proteomes" id="UP001300871"/>
    </source>
</evidence>
<dbReference type="EMBL" id="JAQLGM010000009">
    <property type="protein sequence ID" value="MDB1999659.1"/>
    <property type="molecule type" value="Genomic_DNA"/>
</dbReference>
<dbReference type="GO" id="GO:0016787">
    <property type="term" value="F:hydrolase activity"/>
    <property type="evidence" value="ECO:0007669"/>
    <property type="project" value="UniProtKB-KW"/>
</dbReference>
<keyword evidence="1" id="KW-0378">Hydrolase</keyword>
<accession>A0AAW6AS45</accession>
<dbReference type="AlphaFoldDB" id="A0AAW6AS45"/>
<gene>
    <name evidence="1" type="ORF">PM006_05555</name>
</gene>